<dbReference type="AlphaFoldDB" id="W9VS51"/>
<dbReference type="Proteomes" id="UP000019460">
    <property type="component" value="Unassembled WGS sequence"/>
</dbReference>
<dbReference type="EMBL" id="AONC01000077">
    <property type="protein sequence ID" value="EXJ13240.1"/>
    <property type="molecule type" value="Genomic_DNA"/>
</dbReference>
<protein>
    <submittedName>
        <fullName evidence="2">Uncharacterized protein</fullName>
    </submittedName>
</protein>
<comment type="caution">
    <text evidence="2">The sequence shown here is derived from an EMBL/GenBank/DDBJ whole genome shotgun (WGS) entry which is preliminary data.</text>
</comment>
<keyword evidence="3" id="KW-1185">Reference proteome</keyword>
<accession>W9VS51</accession>
<feature type="region of interest" description="Disordered" evidence="1">
    <location>
        <begin position="182"/>
        <end position="215"/>
    </location>
</feature>
<feature type="compositionally biased region" description="Basic and acidic residues" evidence="1">
    <location>
        <begin position="24"/>
        <end position="34"/>
    </location>
</feature>
<gene>
    <name evidence="2" type="ORF">D779_3918</name>
</gene>
<evidence type="ECO:0000256" key="1">
    <source>
        <dbReference type="SAM" id="MobiDB-lite"/>
    </source>
</evidence>
<feature type="region of interest" description="Disordered" evidence="1">
    <location>
        <begin position="1"/>
        <end position="34"/>
    </location>
</feature>
<sequence>MVQADHEASTMRAALSGAQMKKAKAAEAEQHARDMARAKDLRQVIADRRAFLQETFQPAARRFAEAIKQDLEQRAKIRKTTEVEVDTPHADSLAIAALVAELESIGVCHHQRDINLPRLDAPKAALEHATTRRWTLEVNAAIALALLHQPKPLRRPSEELGQLSGVLLDQVYQAGTSPLAENVELSLSKSPGTQDSGEELSDQKGAQDQPEAVTA</sequence>
<feature type="compositionally biased region" description="Polar residues" evidence="1">
    <location>
        <begin position="185"/>
        <end position="195"/>
    </location>
</feature>
<evidence type="ECO:0000313" key="2">
    <source>
        <dbReference type="EMBL" id="EXJ13240.1"/>
    </source>
</evidence>
<organism evidence="2 3">
    <name type="scientific">Imhoffiella purpurea</name>
    <dbReference type="NCBI Taxonomy" id="1249627"/>
    <lineage>
        <taxon>Bacteria</taxon>
        <taxon>Pseudomonadati</taxon>
        <taxon>Pseudomonadota</taxon>
        <taxon>Gammaproteobacteria</taxon>
        <taxon>Chromatiales</taxon>
        <taxon>Chromatiaceae</taxon>
        <taxon>Imhoffiella</taxon>
    </lineage>
</organism>
<name>W9VS51_9GAMM</name>
<reference evidence="2 3" key="1">
    <citation type="submission" date="2012-11" db="EMBL/GenBank/DDBJ databases">
        <title>Genome assembly of Thiorhodococcus sp. AK35.</title>
        <authorList>
            <person name="Nupur N."/>
            <person name="Khatri I."/>
            <person name="Subramanian S."/>
            <person name="Pinnaka A."/>
        </authorList>
    </citation>
    <scope>NUCLEOTIDE SEQUENCE [LARGE SCALE GENOMIC DNA]</scope>
    <source>
        <strain evidence="2 3">AK35</strain>
    </source>
</reference>
<proteinExistence type="predicted"/>
<dbReference type="STRING" id="1249627.D779_3918"/>
<evidence type="ECO:0000313" key="3">
    <source>
        <dbReference type="Proteomes" id="UP000019460"/>
    </source>
</evidence>